<name>A0A3E1K4Y1_9GAMM</name>
<keyword evidence="2" id="KW-0472">Membrane</keyword>
<comment type="similarity">
    <text evidence="1">Belongs to the N-Me-Phe pilin family.</text>
</comment>
<dbReference type="GO" id="GO:0007155">
    <property type="term" value="P:cell adhesion"/>
    <property type="evidence" value="ECO:0007669"/>
    <property type="project" value="InterPro"/>
</dbReference>
<gene>
    <name evidence="3" type="ORF">DZC52_14560</name>
</gene>
<keyword evidence="2" id="KW-1133">Transmembrane helix</keyword>
<keyword evidence="4" id="KW-1185">Reference proteome</keyword>
<organism evidence="3 4">
    <name type="scientific">Wenzhouxiangella sediminis</name>
    <dbReference type="NCBI Taxonomy" id="1792836"/>
    <lineage>
        <taxon>Bacteria</taxon>
        <taxon>Pseudomonadati</taxon>
        <taxon>Pseudomonadota</taxon>
        <taxon>Gammaproteobacteria</taxon>
        <taxon>Chromatiales</taxon>
        <taxon>Wenzhouxiangellaceae</taxon>
        <taxon>Wenzhouxiangella</taxon>
    </lineage>
</organism>
<dbReference type="Pfam" id="PF00114">
    <property type="entry name" value="Pilin"/>
    <property type="match status" value="1"/>
</dbReference>
<dbReference type="GO" id="GO:0009289">
    <property type="term" value="C:pilus"/>
    <property type="evidence" value="ECO:0007669"/>
    <property type="project" value="InterPro"/>
</dbReference>
<dbReference type="AlphaFoldDB" id="A0A3E1K4Y1"/>
<reference evidence="3 4" key="1">
    <citation type="submission" date="2018-08" db="EMBL/GenBank/DDBJ databases">
        <title>Wenzhouxiangella salilacus sp. nov., a novel bacterium isolated from a saline lake in Xinjiang Province, China.</title>
        <authorList>
            <person name="Han S."/>
        </authorList>
    </citation>
    <scope>NUCLEOTIDE SEQUENCE [LARGE SCALE GENOMIC DNA]</scope>
    <source>
        <strain evidence="3 4">XDB06</strain>
    </source>
</reference>
<keyword evidence="2" id="KW-0812">Transmembrane</keyword>
<dbReference type="InterPro" id="IPR001082">
    <property type="entry name" value="Pilin"/>
</dbReference>
<proteinExistence type="inferred from homology"/>
<dbReference type="Gene3D" id="3.30.700.10">
    <property type="entry name" value="Glycoprotein, Type 4 Pilin"/>
    <property type="match status" value="1"/>
</dbReference>
<protein>
    <submittedName>
        <fullName evidence="3">Uncharacterized protein</fullName>
    </submittedName>
</protein>
<comment type="caution">
    <text evidence="3">The sequence shown here is derived from an EMBL/GenBank/DDBJ whole genome shotgun (WGS) entry which is preliminary data.</text>
</comment>
<sequence length="762" mass="81670">MSLSRAKDPSYDHSSGNYMHATGGKACGRAAILPCREQTPPTQSRGPEMKLRSVLLALLLAVVLATVGCERPATSDSDQSGEFSAWDAGLADRARLVEQLPDNAIAYARLPSPWGLAGAPKTSALGKGLDTQANRDAITTLQTRLPEVLAEDMGQLAPILTLLLETLRSPLEFALVGEGPQPLEADLIIEGRFDFETVAELDAAMAELTGQAGLLQLIEPAEGEGPGQILATMFPIFYDFDPDTRRARFLTGMAATAEGLAASYEWQPADESPARGFEERIDASGHGFFLWADMARLGPIMRQGLEDEQLTQFEAMGVFATRQLAMGYGSSGGKAHLAVIAEGSEGRVWDLSLPASGPVDFRSSGEPDFVIGAVLPGNDWLRQMLGSLGEDADMQLAEISDRLETEIGIDLTTVVDTFAGRMMLVDDANGSYLVHDGDGERWTQFWDALSRRFDIEQSSKKIGGAEIHHLVIPGIDISDEIDDLPESNPGLAFLMARSMQAGTHLFWMRENDRILIASVPQVLMARLDHPGDVEVGDWLASAGVDTRHAALFAALHAEDAPRRNYYAYIASLLGMADMLGTEIDAMAFPTARELDLPDAGTIGFGLEYVEGRLGLDLAFENNPGDLFYAGGGSLGGIAVVGVLAAVAVPAYQDYVTRSRLATALAATSEFRNRVATHVAEHGSLPDSEVAAEWTGGIALGPELVSAFWQSEPPGLRLILTGGQGLAQNAKLMLSPTIEDGRLMGWTCSSDAIEDKHLPTSCR</sequence>
<feature type="transmembrane region" description="Helical" evidence="2">
    <location>
        <begin position="626"/>
        <end position="651"/>
    </location>
</feature>
<dbReference type="EMBL" id="QUZK01000052">
    <property type="protein sequence ID" value="RFF29075.1"/>
    <property type="molecule type" value="Genomic_DNA"/>
</dbReference>
<evidence type="ECO:0000256" key="1">
    <source>
        <dbReference type="ARBA" id="ARBA00005233"/>
    </source>
</evidence>
<dbReference type="SUPFAM" id="SSF54523">
    <property type="entry name" value="Pili subunits"/>
    <property type="match status" value="1"/>
</dbReference>
<evidence type="ECO:0000313" key="3">
    <source>
        <dbReference type="EMBL" id="RFF29075.1"/>
    </source>
</evidence>
<evidence type="ECO:0000256" key="2">
    <source>
        <dbReference type="SAM" id="Phobius"/>
    </source>
</evidence>
<dbReference type="OrthoDB" id="5918848at2"/>
<accession>A0A3E1K4Y1</accession>
<dbReference type="Proteomes" id="UP000260351">
    <property type="component" value="Unassembled WGS sequence"/>
</dbReference>
<evidence type="ECO:0000313" key="4">
    <source>
        <dbReference type="Proteomes" id="UP000260351"/>
    </source>
</evidence>
<dbReference type="InterPro" id="IPR045584">
    <property type="entry name" value="Pilin-like"/>
</dbReference>